<dbReference type="NCBIfam" id="NF035944">
    <property type="entry name" value="PEPxxWA-CTERM"/>
    <property type="match status" value="1"/>
</dbReference>
<reference evidence="3 4" key="1">
    <citation type="submission" date="2015-04" db="EMBL/GenBank/DDBJ databases">
        <title>Whole genome shotgun sequence of Sphingomonas changbaiensis NBRC 104936.</title>
        <authorList>
            <person name="Katano-Makiyama Y."/>
            <person name="Hosoyama A."/>
            <person name="Hashimoto M."/>
            <person name="Noguchi M."/>
            <person name="Tsuchikane K."/>
            <person name="Ohji S."/>
            <person name="Yamazoe A."/>
            <person name="Ichikawa N."/>
            <person name="Kimura A."/>
            <person name="Fujita N."/>
        </authorList>
    </citation>
    <scope>NUCLEOTIDE SEQUENCE [LARGE SCALE GENOMIC DNA]</scope>
    <source>
        <strain evidence="3 4">NBRC 104936</strain>
    </source>
</reference>
<dbReference type="NCBIfam" id="TIGR02595">
    <property type="entry name" value="PEP_CTERM"/>
    <property type="match status" value="1"/>
</dbReference>
<accession>A0A0E9MP40</accession>
<dbReference type="Proteomes" id="UP000033202">
    <property type="component" value="Unassembled WGS sequence"/>
</dbReference>
<sequence>MKNWVFAAAAAAGLAAPASAAVLTLESITSNGANDNSFTYQGTLGGDEGVRSGDRLIIFDFAGYIAGSVFAPSGDVFATTELTSSAFVTPGFNDDPTVANLVFTYLGPDFRNTGGPLTPFDFDGLGARSTLSGITQDAFFTRTTKNNPDGVPGGSNTFVFTLGQVGVPASAVPEPATWALMLGGFGLVGAVARRRERLAHAMSN</sequence>
<organism evidence="3 4">
    <name type="scientific">Sphingomonas changbaiensis NBRC 104936</name>
    <dbReference type="NCBI Taxonomy" id="1219043"/>
    <lineage>
        <taxon>Bacteria</taxon>
        <taxon>Pseudomonadati</taxon>
        <taxon>Pseudomonadota</taxon>
        <taxon>Alphaproteobacteria</taxon>
        <taxon>Sphingomonadales</taxon>
        <taxon>Sphingomonadaceae</taxon>
        <taxon>Sphingomonas</taxon>
    </lineage>
</organism>
<evidence type="ECO:0000259" key="2">
    <source>
        <dbReference type="Pfam" id="PF07589"/>
    </source>
</evidence>
<feature type="chain" id="PRO_5002429498" description="Ice-binding protein C-terminal domain-containing protein" evidence="1">
    <location>
        <begin position="21"/>
        <end position="204"/>
    </location>
</feature>
<dbReference type="STRING" id="1219043.SCH01S_33_00140"/>
<protein>
    <recommendedName>
        <fullName evidence="2">Ice-binding protein C-terminal domain-containing protein</fullName>
    </recommendedName>
</protein>
<evidence type="ECO:0000313" key="4">
    <source>
        <dbReference type="Proteomes" id="UP000033202"/>
    </source>
</evidence>
<dbReference type="Pfam" id="PF07589">
    <property type="entry name" value="PEP-CTERM"/>
    <property type="match status" value="1"/>
</dbReference>
<dbReference type="AlphaFoldDB" id="A0A0E9MP40"/>
<gene>
    <name evidence="3" type="ORF">SCH01S_33_00140</name>
</gene>
<dbReference type="InterPro" id="IPR013424">
    <property type="entry name" value="Ice-binding_C"/>
</dbReference>
<comment type="caution">
    <text evidence="3">The sequence shown here is derived from an EMBL/GenBank/DDBJ whole genome shotgun (WGS) entry which is preliminary data.</text>
</comment>
<feature type="signal peptide" evidence="1">
    <location>
        <begin position="1"/>
        <end position="20"/>
    </location>
</feature>
<feature type="domain" description="Ice-binding protein C-terminal" evidence="2">
    <location>
        <begin position="171"/>
        <end position="195"/>
    </location>
</feature>
<proteinExistence type="predicted"/>
<keyword evidence="4" id="KW-1185">Reference proteome</keyword>
<name>A0A0E9MP40_9SPHN</name>
<evidence type="ECO:0000256" key="1">
    <source>
        <dbReference type="SAM" id="SignalP"/>
    </source>
</evidence>
<dbReference type="EMBL" id="BBWU01000033">
    <property type="protein sequence ID" value="GAO39527.1"/>
    <property type="molecule type" value="Genomic_DNA"/>
</dbReference>
<keyword evidence="1" id="KW-0732">Signal</keyword>
<dbReference type="RefSeq" id="WP_046348355.1">
    <property type="nucleotide sequence ID" value="NZ_BBWU01000033.1"/>
</dbReference>
<evidence type="ECO:0000313" key="3">
    <source>
        <dbReference type="EMBL" id="GAO39527.1"/>
    </source>
</evidence>